<evidence type="ECO:0000256" key="1">
    <source>
        <dbReference type="SAM" id="MobiDB-lite"/>
    </source>
</evidence>
<dbReference type="AlphaFoldDB" id="A0A1G4KLT9"/>
<feature type="region of interest" description="Disordered" evidence="1">
    <location>
        <begin position="121"/>
        <end position="154"/>
    </location>
</feature>
<dbReference type="Proteomes" id="UP000189911">
    <property type="component" value="Chromosome H"/>
</dbReference>
<dbReference type="OrthoDB" id="4066163at2759"/>
<reference evidence="4" key="1">
    <citation type="submission" date="2016-03" db="EMBL/GenBank/DDBJ databases">
        <authorList>
            <person name="Devillers Hugo."/>
        </authorList>
    </citation>
    <scope>NUCLEOTIDE SEQUENCE [LARGE SCALE GENOMIC DNA]</scope>
</reference>
<protein>
    <submittedName>
        <fullName evidence="3">LANO_0H08834g1_1</fullName>
    </submittedName>
</protein>
<name>A0A1G4KLT9_9SACH</name>
<sequence>MDQASEHIATYFAHAKQSWDEHGFARIDALSFLLGSATTILFILLEPVIRALIGGVLVSILTLLKYAVCLGGIVVCGVILVSKKPIAGLASKRITDESPEPNAREQFVQRATDDFDIVGYKESHQTLDKQPRKARKTRPTDTTYESFVRQAASR</sequence>
<gene>
    <name evidence="3" type="ORF">LANO_0H08834G</name>
</gene>
<keyword evidence="2" id="KW-0812">Transmembrane</keyword>
<dbReference type="EMBL" id="LT598447">
    <property type="protein sequence ID" value="SCV05499.1"/>
    <property type="molecule type" value="Genomic_DNA"/>
</dbReference>
<accession>A0A1G4KLT9</accession>
<organism evidence="3 4">
    <name type="scientific">Lachancea nothofagi CBS 11611</name>
    <dbReference type="NCBI Taxonomy" id="1266666"/>
    <lineage>
        <taxon>Eukaryota</taxon>
        <taxon>Fungi</taxon>
        <taxon>Dikarya</taxon>
        <taxon>Ascomycota</taxon>
        <taxon>Saccharomycotina</taxon>
        <taxon>Saccharomycetes</taxon>
        <taxon>Saccharomycetales</taxon>
        <taxon>Saccharomycetaceae</taxon>
        <taxon>Lachancea</taxon>
    </lineage>
</organism>
<evidence type="ECO:0000256" key="2">
    <source>
        <dbReference type="SAM" id="Phobius"/>
    </source>
</evidence>
<proteinExistence type="predicted"/>
<evidence type="ECO:0000313" key="4">
    <source>
        <dbReference type="Proteomes" id="UP000189911"/>
    </source>
</evidence>
<keyword evidence="4" id="KW-1185">Reference proteome</keyword>
<feature type="transmembrane region" description="Helical" evidence="2">
    <location>
        <begin position="24"/>
        <end position="45"/>
    </location>
</feature>
<feature type="compositionally biased region" description="Basic and acidic residues" evidence="1">
    <location>
        <begin position="121"/>
        <end position="131"/>
    </location>
</feature>
<feature type="transmembrane region" description="Helical" evidence="2">
    <location>
        <begin position="51"/>
        <end position="81"/>
    </location>
</feature>
<keyword evidence="2" id="KW-0472">Membrane</keyword>
<evidence type="ECO:0000313" key="3">
    <source>
        <dbReference type="EMBL" id="SCV05499.1"/>
    </source>
</evidence>
<keyword evidence="2" id="KW-1133">Transmembrane helix</keyword>